<comment type="subcellular location">
    <subcellularLocation>
        <location evidence="1">Cell membrane</location>
        <topology evidence="1">Multi-pass membrane protein</topology>
    </subcellularLocation>
</comment>
<feature type="transmembrane region" description="Helical" evidence="8">
    <location>
        <begin position="7"/>
        <end position="25"/>
    </location>
</feature>
<keyword evidence="4 8" id="KW-0812">Transmembrane</keyword>
<evidence type="ECO:0000256" key="7">
    <source>
        <dbReference type="PIRNR" id="PIRNR016636"/>
    </source>
</evidence>
<feature type="transmembrane region" description="Helical" evidence="8">
    <location>
        <begin position="234"/>
        <end position="253"/>
    </location>
</feature>
<evidence type="ECO:0000256" key="8">
    <source>
        <dbReference type="SAM" id="Phobius"/>
    </source>
</evidence>
<feature type="transmembrane region" description="Helical" evidence="8">
    <location>
        <begin position="349"/>
        <end position="368"/>
    </location>
</feature>
<dbReference type="GO" id="GO:0042121">
    <property type="term" value="P:alginic acid biosynthetic process"/>
    <property type="evidence" value="ECO:0007669"/>
    <property type="project" value="InterPro"/>
</dbReference>
<feature type="transmembrane region" description="Helical" evidence="8">
    <location>
        <begin position="96"/>
        <end position="114"/>
    </location>
</feature>
<accession>A0A2G3DSG3</accession>
<dbReference type="PIRSF" id="PIRSF500217">
    <property type="entry name" value="AlgI"/>
    <property type="match status" value="1"/>
</dbReference>
<dbReference type="Proteomes" id="UP000225889">
    <property type="component" value="Unassembled WGS sequence"/>
</dbReference>
<dbReference type="InterPro" id="IPR051085">
    <property type="entry name" value="MB_O-acyltransferase"/>
</dbReference>
<keyword evidence="3 7" id="KW-1003">Cell membrane</keyword>
<feature type="transmembrane region" description="Helical" evidence="8">
    <location>
        <begin position="74"/>
        <end position="90"/>
    </location>
</feature>
<dbReference type="InterPro" id="IPR028362">
    <property type="entry name" value="AlgI"/>
</dbReference>
<dbReference type="GO" id="GO:0016746">
    <property type="term" value="F:acyltransferase activity"/>
    <property type="evidence" value="ECO:0007669"/>
    <property type="project" value="UniProtKB-KW"/>
</dbReference>
<evidence type="ECO:0000256" key="4">
    <source>
        <dbReference type="ARBA" id="ARBA00022692"/>
    </source>
</evidence>
<sequence>MKMTFSDLNFIFRLLPIFLIIYYLTPAKFRPWTLLAESLVFYYINEPILIVVLVAGTFVTWCFAKINIYRRWKWLLALGIILDVSLLGFFKACGVLKLGIIIPIGLSYFVFKLISYQVDSFRGMISGTSFIDLANYLLMFPQIISGPIARFNYIIENDFWRKGQDKFGARFYKVISRIEDGLKYFVIGLFFKVIIADHLAILWNDIKTIGYESISTPLAWLGAYTYSLDLYFDFWGYSLMAAGVGIMLGFPFIRNFDQPYFASSISDFYRRWHSTLGTWFRDYVYFPLGGNRKGWLRTAFNLIVVWIFTGIWHGITLNFLIWAGVICLIIMIEKFVLSHVKWLYMIIGRINVLVIIPVTWVIFAIHSFKDLRLYLLRLFPIWDISIAVNGNDYIKCLKSYWPFLALGLFFTMPFVTNIYKKHKDNFLIVLGLFGLFWVAIFSLANSSGNPFMYLRF</sequence>
<feature type="transmembrane region" description="Helical" evidence="8">
    <location>
        <begin position="426"/>
        <end position="444"/>
    </location>
</feature>
<keyword evidence="5 8" id="KW-1133">Transmembrane helix</keyword>
<dbReference type="EMBL" id="PDYF01000050">
    <property type="protein sequence ID" value="PHU33901.1"/>
    <property type="molecule type" value="Genomic_DNA"/>
</dbReference>
<keyword evidence="7 9" id="KW-0808">Transferase</keyword>
<keyword evidence="7 9" id="KW-0012">Acyltransferase</keyword>
<comment type="caution">
    <text evidence="9">The sequence shown here is derived from an EMBL/GenBank/DDBJ whole genome shotgun (WGS) entry which is preliminary data.</text>
</comment>
<feature type="transmembrane region" description="Helical" evidence="8">
    <location>
        <begin position="40"/>
        <end position="62"/>
    </location>
</feature>
<evidence type="ECO:0000256" key="1">
    <source>
        <dbReference type="ARBA" id="ARBA00004651"/>
    </source>
</evidence>
<keyword evidence="6 7" id="KW-0472">Membrane</keyword>
<dbReference type="PANTHER" id="PTHR13285:SF18">
    <property type="entry name" value="PROTEIN-CYSTEINE N-PALMITOYLTRANSFERASE RASP"/>
    <property type="match status" value="1"/>
</dbReference>
<proteinExistence type="inferred from homology"/>
<dbReference type="PANTHER" id="PTHR13285">
    <property type="entry name" value="ACYLTRANSFERASE"/>
    <property type="match status" value="1"/>
</dbReference>
<evidence type="ECO:0000313" key="9">
    <source>
        <dbReference type="EMBL" id="PHU33901.1"/>
    </source>
</evidence>
<dbReference type="InterPro" id="IPR024194">
    <property type="entry name" value="Ac/AlaTfrase_AlgI/DltB"/>
</dbReference>
<evidence type="ECO:0000256" key="2">
    <source>
        <dbReference type="ARBA" id="ARBA00010323"/>
    </source>
</evidence>
<evidence type="ECO:0000256" key="5">
    <source>
        <dbReference type="ARBA" id="ARBA00022989"/>
    </source>
</evidence>
<dbReference type="InterPro" id="IPR004299">
    <property type="entry name" value="MBOAT_fam"/>
</dbReference>
<evidence type="ECO:0000256" key="6">
    <source>
        <dbReference type="ARBA" id="ARBA00023136"/>
    </source>
</evidence>
<gene>
    <name evidence="9" type="ORF">CSX01_12870</name>
</gene>
<evidence type="ECO:0000256" key="3">
    <source>
        <dbReference type="ARBA" id="ARBA00022475"/>
    </source>
</evidence>
<dbReference type="GO" id="GO:0005886">
    <property type="term" value="C:plasma membrane"/>
    <property type="evidence" value="ECO:0007669"/>
    <property type="project" value="UniProtKB-SubCell"/>
</dbReference>
<comment type="similarity">
    <text evidence="2 7">Belongs to the membrane-bound acyltransferase family.</text>
</comment>
<reference evidence="9 10" key="1">
    <citation type="submission" date="2017-10" db="EMBL/GenBank/DDBJ databases">
        <title>Resolving the taxonomy of Roseburia spp., Eubacterium rectale and Agathobacter spp. through phylogenomic analysis.</title>
        <authorList>
            <person name="Sheridan P.O."/>
            <person name="Walker A.W."/>
            <person name="Duncan S.H."/>
            <person name="Scott K.P."/>
            <person name="Toole P.W.O."/>
            <person name="Luis P."/>
            <person name="Flint H.J."/>
        </authorList>
    </citation>
    <scope>NUCLEOTIDE SEQUENCE [LARGE SCALE GENOMIC DNA]</scope>
    <source>
        <strain evidence="9 10">JK626</strain>
    </source>
</reference>
<organism evidence="9 10">
    <name type="scientific">Pseudobutyrivibrio ruminis</name>
    <dbReference type="NCBI Taxonomy" id="46206"/>
    <lineage>
        <taxon>Bacteria</taxon>
        <taxon>Bacillati</taxon>
        <taxon>Bacillota</taxon>
        <taxon>Clostridia</taxon>
        <taxon>Lachnospirales</taxon>
        <taxon>Lachnospiraceae</taxon>
        <taxon>Pseudobutyrivibrio</taxon>
    </lineage>
</organism>
<feature type="transmembrane region" description="Helical" evidence="8">
    <location>
        <begin position="182"/>
        <end position="203"/>
    </location>
</feature>
<reference evidence="9 10" key="2">
    <citation type="submission" date="2017-10" db="EMBL/GenBank/DDBJ databases">
        <authorList>
            <person name="Banno H."/>
            <person name="Chua N.-H."/>
        </authorList>
    </citation>
    <scope>NUCLEOTIDE SEQUENCE [LARGE SCALE GENOMIC DNA]</scope>
    <source>
        <strain evidence="9 10">JK626</strain>
    </source>
</reference>
<evidence type="ECO:0000313" key="10">
    <source>
        <dbReference type="Proteomes" id="UP000225889"/>
    </source>
</evidence>
<feature type="transmembrane region" description="Helical" evidence="8">
    <location>
        <begin position="319"/>
        <end position="337"/>
    </location>
</feature>
<protein>
    <submittedName>
        <fullName evidence="9">Membrane-bound O-acyltransferase family protein</fullName>
    </submittedName>
</protein>
<name>A0A2G3DSG3_9FIRM</name>
<dbReference type="PIRSF" id="PIRSF016636">
    <property type="entry name" value="AlgI_DltB"/>
    <property type="match status" value="1"/>
</dbReference>
<dbReference type="AlphaFoldDB" id="A0A2G3DSG3"/>
<feature type="transmembrane region" description="Helical" evidence="8">
    <location>
        <begin position="400"/>
        <end position="419"/>
    </location>
</feature>
<dbReference type="Pfam" id="PF03062">
    <property type="entry name" value="MBOAT"/>
    <property type="match status" value="1"/>
</dbReference>